<accession>A0A7U3VH29</accession>
<dbReference type="EMBL" id="MW288623">
    <property type="protein sequence ID" value="QQM18918.1"/>
    <property type="molecule type" value="Genomic_DNA"/>
</dbReference>
<reference evidence="2" key="1">
    <citation type="submission" date="2020-11" db="EMBL/GenBank/DDBJ databases">
        <authorList>
            <person name="Gupta Y.M."/>
            <person name="Homchan S."/>
        </authorList>
    </citation>
    <scope>NUCLEOTIDE SEQUENCE</scope>
    <source>
        <strain evidence="2">Thailand</strain>
    </source>
</reference>
<organism evidence="2">
    <name type="scientific">Acheta domesticus volvovirus</name>
    <dbReference type="NCBI Taxonomy" id="1291515"/>
    <lineage>
        <taxon>Viruses</taxon>
        <taxon>Volvovirus</taxon>
    </lineage>
</organism>
<name>A0A7U3VH29_9VIRU</name>
<feature type="compositionally biased region" description="Basic residues" evidence="1">
    <location>
        <begin position="108"/>
        <end position="130"/>
    </location>
</feature>
<feature type="region of interest" description="Disordered" evidence="1">
    <location>
        <begin position="46"/>
        <end position="130"/>
    </location>
</feature>
<evidence type="ECO:0000256" key="1">
    <source>
        <dbReference type="SAM" id="MobiDB-lite"/>
    </source>
</evidence>
<sequence>MSLIWTVGKLGAPFLGESILGPIGWGATAFEVARQGYNLYQRYHQHSSTDGVPSTADVFNPVKRSSPDTGGSITNRGGPEDPFFPKRPIVKRDRTFDPFPPITQVKTERKKRRNRWTAPSRRYRRQWRGW</sequence>
<proteinExistence type="predicted"/>
<evidence type="ECO:0000313" key="2">
    <source>
        <dbReference type="EMBL" id="QQM18918.1"/>
    </source>
</evidence>
<protein>
    <submittedName>
        <fullName evidence="2">Uncharacterized protein</fullName>
    </submittedName>
</protein>